<feature type="region of interest" description="Disordered" evidence="1">
    <location>
        <begin position="59"/>
        <end position="82"/>
    </location>
</feature>
<evidence type="ECO:0000313" key="3">
    <source>
        <dbReference type="Proteomes" id="UP000027002"/>
    </source>
</evidence>
<dbReference type="GeneID" id="66068648"/>
<protein>
    <submittedName>
        <fullName evidence="2">Uncharacterized protein</fullName>
    </submittedName>
</protein>
<reference evidence="2" key="1">
    <citation type="submission" date="2020-03" db="EMBL/GenBank/DDBJ databases">
        <title>A mixture of massive structural variations and highly conserved coding sequences in Ustilaginoidea virens genome.</title>
        <authorList>
            <person name="Zhang K."/>
            <person name="Zhao Z."/>
            <person name="Zhang Z."/>
            <person name="Li Y."/>
            <person name="Hsiang T."/>
            <person name="Sun W."/>
        </authorList>
    </citation>
    <scope>NUCLEOTIDE SEQUENCE</scope>
    <source>
        <strain evidence="2">UV-8b</strain>
    </source>
</reference>
<sequence length="97" mass="10810">MSGAWQLPYPYIHTARYVQRLQPPMLGEAATHLQFNHSALFGPVSQSFNGWPDAGWPDAGWPDAGWPDAGSPRQNRTGLSGRPWALPRDLLSRAMLR</sequence>
<proteinExistence type="predicted"/>
<dbReference type="Proteomes" id="UP000027002">
    <property type="component" value="Chromosome 7"/>
</dbReference>
<evidence type="ECO:0000256" key="1">
    <source>
        <dbReference type="SAM" id="MobiDB-lite"/>
    </source>
</evidence>
<dbReference type="AlphaFoldDB" id="A0A8E5HXU2"/>
<name>A0A8E5HXU2_USTVR</name>
<accession>A0A8E5HXU2</accession>
<gene>
    <name evidence="2" type="ORF">UV8b_07871</name>
</gene>
<evidence type="ECO:0000313" key="2">
    <source>
        <dbReference type="EMBL" id="QUC23630.1"/>
    </source>
</evidence>
<dbReference type="EMBL" id="CP072759">
    <property type="protein sequence ID" value="QUC23630.1"/>
    <property type="molecule type" value="Genomic_DNA"/>
</dbReference>
<keyword evidence="3" id="KW-1185">Reference proteome</keyword>
<dbReference type="RefSeq" id="XP_043001303.1">
    <property type="nucleotide sequence ID" value="XM_043145368.1"/>
</dbReference>
<dbReference type="KEGG" id="uvi:66068648"/>
<organism evidence="2 3">
    <name type="scientific">Ustilaginoidea virens</name>
    <name type="common">Rice false smut fungus</name>
    <name type="synonym">Villosiclava virens</name>
    <dbReference type="NCBI Taxonomy" id="1159556"/>
    <lineage>
        <taxon>Eukaryota</taxon>
        <taxon>Fungi</taxon>
        <taxon>Dikarya</taxon>
        <taxon>Ascomycota</taxon>
        <taxon>Pezizomycotina</taxon>
        <taxon>Sordariomycetes</taxon>
        <taxon>Hypocreomycetidae</taxon>
        <taxon>Hypocreales</taxon>
        <taxon>Clavicipitaceae</taxon>
        <taxon>Ustilaginoidea</taxon>
    </lineage>
</organism>